<proteinExistence type="predicted"/>
<evidence type="ECO:0000313" key="2">
    <source>
        <dbReference type="Proteomes" id="UP000230282"/>
    </source>
</evidence>
<accession>A0A2M8RXY2</accession>
<gene>
    <name evidence="1" type="ORF">CVP04_02525</name>
</gene>
<name>A0A2M8RXY2_9PAST</name>
<dbReference type="AlphaFoldDB" id="A0A2M8RXY2"/>
<reference evidence="1 2" key="1">
    <citation type="submission" date="2017-11" db="EMBL/GenBank/DDBJ databases">
        <title>Reclassification of Bisgaard taxon 5 as Caviibacterium pharyngocola gen. nov., sp. nov.</title>
        <authorList>
            <person name="Christensen H."/>
        </authorList>
    </citation>
    <scope>NUCLEOTIDE SEQUENCE [LARGE SCALE GENOMIC DNA]</scope>
    <source>
        <strain evidence="1 2">7_3</strain>
    </source>
</reference>
<dbReference type="Proteomes" id="UP000230282">
    <property type="component" value="Unassembled WGS sequence"/>
</dbReference>
<dbReference type="EMBL" id="PHGZ01000005">
    <property type="protein sequence ID" value="PJG83753.1"/>
    <property type="molecule type" value="Genomic_DNA"/>
</dbReference>
<keyword evidence="2" id="KW-1185">Reference proteome</keyword>
<dbReference type="OrthoDB" id="5689794at2"/>
<comment type="caution">
    <text evidence="1">The sequence shown here is derived from an EMBL/GenBank/DDBJ whole genome shotgun (WGS) entry which is preliminary data.</text>
</comment>
<protein>
    <submittedName>
        <fullName evidence="1">Uncharacterized protein</fullName>
    </submittedName>
</protein>
<dbReference type="RefSeq" id="WP_100295957.1">
    <property type="nucleotide sequence ID" value="NZ_PHGZ01000005.1"/>
</dbReference>
<organism evidence="1 2">
    <name type="scientific">Caviibacterium pharyngocola</name>
    <dbReference type="NCBI Taxonomy" id="28159"/>
    <lineage>
        <taxon>Bacteria</taxon>
        <taxon>Pseudomonadati</taxon>
        <taxon>Pseudomonadota</taxon>
        <taxon>Gammaproteobacteria</taxon>
        <taxon>Pasteurellales</taxon>
        <taxon>Pasteurellaceae</taxon>
        <taxon>Caviibacterium</taxon>
    </lineage>
</organism>
<sequence>MANQFTSTIEELRDKSDKETNKQLLYNEYKKYTAPQLTPLRDEFVKELIEQFEDLIELFHYKHLHDYI</sequence>
<evidence type="ECO:0000313" key="1">
    <source>
        <dbReference type="EMBL" id="PJG83753.1"/>
    </source>
</evidence>